<dbReference type="InterPro" id="IPR036875">
    <property type="entry name" value="Znf_CCHC_sf"/>
</dbReference>
<sequence>KSGPTGPPGGEGSWRRSSGDCWPRVECVFLGRRVGDCQPGCGGSYKMASTSKEKDRDTRAANGGINKLQKFEKENTVQIDLEGEEKISTLELMKNIKILCGGLLACRVLTEKKYEVTLSSAAGKRRLMDGFKIGTTNVIAKELINDELSVSFLGLPAYITDEEILGKLQGCGVSAVSAIRRRVWPGTQVAGGTRFGKVKFTDTVQSLPYSTRFNTALGPEYFRVIHDKQVKVCRICIQPSHILRDCPEFLCHTCGVQGHYARECSAKKEKDKCQICHYTTKECKCNVSEHENQDEDLLKSTQNTLAQEENDMEEEYGDDTPGNINVLDVMEPREEFTGDTVASQMGSETTSVGVSQLEAENEPLHDEVGMVERGVGGAPSPPSSSSAHMENMDREMQYDISQEHLPSYQPTKTATLRKQIRSSDMDTDPDLDLSLFIRDRRKINTSAKKISKKKRNKDDD</sequence>
<reference evidence="4" key="2">
    <citation type="submission" date="2025-09" db="UniProtKB">
        <authorList>
            <consortium name="Ensembl"/>
        </authorList>
    </citation>
    <scope>IDENTIFICATION</scope>
</reference>
<evidence type="ECO:0000313" key="4">
    <source>
        <dbReference type="Ensembl" id="ENSCVAP00000023982.1"/>
    </source>
</evidence>
<dbReference type="Proteomes" id="UP000265020">
    <property type="component" value="Unassembled WGS sequence"/>
</dbReference>
<feature type="domain" description="CCHC-type" evidence="3">
    <location>
        <begin position="251"/>
        <end position="264"/>
    </location>
</feature>
<dbReference type="PROSITE" id="PS50158">
    <property type="entry name" value="ZF_CCHC"/>
    <property type="match status" value="1"/>
</dbReference>
<dbReference type="GeneTree" id="ENSGT01100000263588"/>
<keyword evidence="1" id="KW-0863">Zinc-finger</keyword>
<keyword evidence="1" id="KW-0479">Metal-binding</keyword>
<evidence type="ECO:0000256" key="1">
    <source>
        <dbReference type="PROSITE-ProRule" id="PRU00047"/>
    </source>
</evidence>
<protein>
    <recommendedName>
        <fullName evidence="3">CCHC-type domain-containing protein</fullName>
    </recommendedName>
</protein>
<dbReference type="GO" id="GO:0003676">
    <property type="term" value="F:nucleic acid binding"/>
    <property type="evidence" value="ECO:0007669"/>
    <property type="project" value="InterPro"/>
</dbReference>
<evidence type="ECO:0000256" key="2">
    <source>
        <dbReference type="SAM" id="MobiDB-lite"/>
    </source>
</evidence>
<dbReference type="Pfam" id="PF00098">
    <property type="entry name" value="zf-CCHC"/>
    <property type="match status" value="1"/>
</dbReference>
<name>A0A3Q2DW96_CYPVA</name>
<dbReference type="InterPro" id="IPR001878">
    <property type="entry name" value="Znf_CCHC"/>
</dbReference>
<evidence type="ECO:0000259" key="3">
    <source>
        <dbReference type="PROSITE" id="PS50158"/>
    </source>
</evidence>
<evidence type="ECO:0000313" key="5">
    <source>
        <dbReference type="Proteomes" id="UP000265020"/>
    </source>
</evidence>
<proteinExistence type="predicted"/>
<dbReference type="SUPFAM" id="SSF57756">
    <property type="entry name" value="Retrovirus zinc finger-like domains"/>
    <property type="match status" value="1"/>
</dbReference>
<dbReference type="Ensembl" id="ENSCVAT00000005366.1">
    <property type="protein sequence ID" value="ENSCVAP00000023982.1"/>
    <property type="gene ID" value="ENSCVAG00000007715.1"/>
</dbReference>
<feature type="region of interest" description="Disordered" evidence="2">
    <location>
        <begin position="404"/>
        <end position="432"/>
    </location>
</feature>
<dbReference type="AlphaFoldDB" id="A0A3Q2DW96"/>
<keyword evidence="1" id="KW-0862">Zinc</keyword>
<dbReference type="SMART" id="SM00343">
    <property type="entry name" value="ZnF_C2HC"/>
    <property type="match status" value="2"/>
</dbReference>
<dbReference type="GO" id="GO:0008270">
    <property type="term" value="F:zinc ion binding"/>
    <property type="evidence" value="ECO:0007669"/>
    <property type="project" value="UniProtKB-KW"/>
</dbReference>
<keyword evidence="5" id="KW-1185">Reference proteome</keyword>
<dbReference type="STRING" id="28743.ENSCVAP00000023982"/>
<reference evidence="4" key="1">
    <citation type="submission" date="2025-08" db="UniProtKB">
        <authorList>
            <consortium name="Ensembl"/>
        </authorList>
    </citation>
    <scope>IDENTIFICATION</scope>
</reference>
<accession>A0A3Q2DW96</accession>
<organism evidence="4 5">
    <name type="scientific">Cyprinodon variegatus</name>
    <name type="common">Sheepshead minnow</name>
    <dbReference type="NCBI Taxonomy" id="28743"/>
    <lineage>
        <taxon>Eukaryota</taxon>
        <taxon>Metazoa</taxon>
        <taxon>Chordata</taxon>
        <taxon>Craniata</taxon>
        <taxon>Vertebrata</taxon>
        <taxon>Euteleostomi</taxon>
        <taxon>Actinopterygii</taxon>
        <taxon>Neopterygii</taxon>
        <taxon>Teleostei</taxon>
        <taxon>Neoteleostei</taxon>
        <taxon>Acanthomorphata</taxon>
        <taxon>Ovalentaria</taxon>
        <taxon>Atherinomorphae</taxon>
        <taxon>Cyprinodontiformes</taxon>
        <taxon>Cyprinodontidae</taxon>
        <taxon>Cyprinodon</taxon>
    </lineage>
</organism>